<feature type="transmembrane region" description="Helical" evidence="1">
    <location>
        <begin position="973"/>
        <end position="998"/>
    </location>
</feature>
<dbReference type="PANTHER" id="PTHR32063:SF77">
    <property type="entry name" value="ACR FAMILY TRANSPORT PROTEIN"/>
    <property type="match status" value="1"/>
</dbReference>
<dbReference type="EMBL" id="CP136862">
    <property type="protein sequence ID" value="WOJ88965.1"/>
    <property type="molecule type" value="Genomic_DNA"/>
</dbReference>
<keyword evidence="3" id="KW-1185">Reference proteome</keyword>
<feature type="transmembrane region" description="Helical" evidence="1">
    <location>
        <begin position="872"/>
        <end position="890"/>
    </location>
</feature>
<feature type="transmembrane region" description="Helical" evidence="1">
    <location>
        <begin position="360"/>
        <end position="380"/>
    </location>
</feature>
<sequence length="1040" mass="110901">MAINVSAWSIRHPLPAIVFALVILALGAASFRKLPITLLPNVDQPIVTVVITQFGAAPAELETQVTKPVEDAVSGVEGVRHIMSQVTDGVSATTITLALDANTDRALNDVKDAITRIRGVLPRSINEPLIRQVGVVGSSIVTYAAIAPGKTPEQLSNFVDEVVKRNLQEIRGVGNVERVGGVDREILVSLNPARLEAFGLTAADVSRRLRGNNLDLTGGRAELGGEDQSIRTIAGARTLDELAGTMFALPHGGEVRLDDLGVVTDTIAEPRTFARLDGEPIVAFSIQRSKGASDVAVADEVQKRIDELTEAHPDVALKLIDTSVAYTKGNYHAAMSTLFEGAALAVIVVFVFLRDLRATVIAAVALPLSIIPAFFVMDALGFSLNLVSLLAITLATGILVDDAIVEIENIVRHIRTGKSAYQAAIDAADEIGLAVIAISLTIVAVFAPVSFMNNIAGQYFKQFGLTVSAEVLFSLLAARLITPMLAAYFLKAHGHEEEAEGPATQRYGRLVKWSVEHRYWTVAIGVVLFVLSILSTKLLGTDFQPTQDAGRSHLAIELPSGAELAETQNVTDAIARRLRKHPEITHVFIDGGHIPPSTTDVRKAELILNYVPRSERKASVQELQAEIGKELADVPDIRSWFVDDYGQRPVSYVVTGPDSAAVANFASELASQMKRIPLLANVVASTSLERPELIVKPYRDLAARLGVSTEGLSETLRIATIGDVGPALAKFDAGNRLVPIRAQLDAKARTDRQVLENIRVPTGLGASVPLRTIAEIELGQGEASINRFDRERQATIQADLAGGATLSEAEAAIYDLPLMKHPPKGIKVGKSGDAEAMAELFDGFAEAMRSGLLMVYAVLVILFASFLQPVTILFSLPLSIGGAILGLLLTGRPMSMPVIIGILMLMGIVTKNAIMLVDFSIEAMASGMERTLAIVEAGKKRARPIVMTTVAMVAGMLPSAFAIGAGGEFRSPMAIAVIGGLIVSTLLSLLFVPAFFAMMDDIGLGIGRLWRYFVIARVGAPETPAENSAGAARPTGRPAE</sequence>
<evidence type="ECO:0000256" key="1">
    <source>
        <dbReference type="SAM" id="Phobius"/>
    </source>
</evidence>
<feature type="transmembrane region" description="Helical" evidence="1">
    <location>
        <begin position="847"/>
        <end position="867"/>
    </location>
</feature>
<keyword evidence="1" id="KW-0472">Membrane</keyword>
<protein>
    <submittedName>
        <fullName evidence="2">Efflux RND transporter permease subunit</fullName>
    </submittedName>
</protein>
<feature type="transmembrane region" description="Helical" evidence="1">
    <location>
        <begin position="519"/>
        <end position="539"/>
    </location>
</feature>
<dbReference type="Gene3D" id="3.30.2090.10">
    <property type="entry name" value="Multidrug efflux transporter AcrB TolC docking domain, DN and DC subdomains"/>
    <property type="match status" value="2"/>
</dbReference>
<dbReference type="SUPFAM" id="SSF82866">
    <property type="entry name" value="Multidrug efflux transporter AcrB transmembrane domain"/>
    <property type="match status" value="2"/>
</dbReference>
<dbReference type="SUPFAM" id="SSF82714">
    <property type="entry name" value="Multidrug efflux transporter AcrB TolC docking domain, DN and DC subdomains"/>
    <property type="match status" value="2"/>
</dbReference>
<dbReference type="Gene3D" id="3.30.70.1430">
    <property type="entry name" value="Multidrug efflux transporter AcrB pore domain"/>
    <property type="match status" value="2"/>
</dbReference>
<name>A0ABZ0HRJ0_9HYPH</name>
<dbReference type="PANTHER" id="PTHR32063">
    <property type="match status" value="1"/>
</dbReference>
<dbReference type="SUPFAM" id="SSF82693">
    <property type="entry name" value="Multidrug efflux transporter AcrB pore domain, PN1, PN2, PC1 and PC2 subdomains"/>
    <property type="match status" value="3"/>
</dbReference>
<dbReference type="Gene3D" id="3.30.70.1440">
    <property type="entry name" value="Multidrug efflux transporter AcrB pore domain"/>
    <property type="match status" value="1"/>
</dbReference>
<proteinExistence type="predicted"/>
<dbReference type="InterPro" id="IPR001036">
    <property type="entry name" value="Acrflvin-R"/>
</dbReference>
<dbReference type="PRINTS" id="PR00702">
    <property type="entry name" value="ACRIFLAVINRP"/>
</dbReference>
<dbReference type="Gene3D" id="3.30.70.1320">
    <property type="entry name" value="Multidrug efflux transporter AcrB pore domain like"/>
    <property type="match status" value="1"/>
</dbReference>
<feature type="transmembrane region" description="Helical" evidence="1">
    <location>
        <begin position="431"/>
        <end position="451"/>
    </location>
</feature>
<reference evidence="2 3" key="1">
    <citation type="submission" date="2023-10" db="EMBL/GenBank/DDBJ databases">
        <title>Novel methanotroph of the genus Methylocapsa from a subarctic wetland.</title>
        <authorList>
            <person name="Belova S.E."/>
            <person name="Oshkin I.Y."/>
            <person name="Miroshnikov K."/>
            <person name="Dedysh S.N."/>
        </authorList>
    </citation>
    <scope>NUCLEOTIDE SEQUENCE [LARGE SCALE GENOMIC DNA]</scope>
    <source>
        <strain evidence="2 3">RX1</strain>
    </source>
</reference>
<evidence type="ECO:0000313" key="3">
    <source>
        <dbReference type="Proteomes" id="UP001626536"/>
    </source>
</evidence>
<dbReference type="RefSeq" id="WP_407338403.1">
    <property type="nucleotide sequence ID" value="NZ_CP136862.1"/>
</dbReference>
<feature type="transmembrane region" description="Helical" evidence="1">
    <location>
        <begin position="942"/>
        <end position="967"/>
    </location>
</feature>
<feature type="transmembrane region" description="Helical" evidence="1">
    <location>
        <begin position="331"/>
        <end position="353"/>
    </location>
</feature>
<evidence type="ECO:0000313" key="2">
    <source>
        <dbReference type="EMBL" id="WOJ88965.1"/>
    </source>
</evidence>
<dbReference type="Proteomes" id="UP001626536">
    <property type="component" value="Chromosome"/>
</dbReference>
<feature type="transmembrane region" description="Helical" evidence="1">
    <location>
        <begin position="896"/>
        <end position="921"/>
    </location>
</feature>
<keyword evidence="1" id="KW-1133">Transmembrane helix</keyword>
<dbReference type="Pfam" id="PF00873">
    <property type="entry name" value="ACR_tran"/>
    <property type="match status" value="1"/>
</dbReference>
<dbReference type="Gene3D" id="1.20.1640.10">
    <property type="entry name" value="Multidrug efflux transporter AcrB transmembrane domain"/>
    <property type="match status" value="2"/>
</dbReference>
<dbReference type="InterPro" id="IPR027463">
    <property type="entry name" value="AcrB_DN_DC_subdom"/>
</dbReference>
<accession>A0ABZ0HRJ0</accession>
<gene>
    <name evidence="2" type="ORF">RZS28_14290</name>
</gene>
<keyword evidence="1" id="KW-0812">Transmembrane</keyword>
<organism evidence="2 3">
    <name type="scientific">Methylocapsa polymorpha</name>
    <dbReference type="NCBI Taxonomy" id="3080828"/>
    <lineage>
        <taxon>Bacteria</taxon>
        <taxon>Pseudomonadati</taxon>
        <taxon>Pseudomonadota</taxon>
        <taxon>Alphaproteobacteria</taxon>
        <taxon>Hyphomicrobiales</taxon>
        <taxon>Beijerinckiaceae</taxon>
        <taxon>Methylocapsa</taxon>
    </lineage>
</organism>